<reference evidence="2 3" key="1">
    <citation type="submission" date="2018-09" db="EMBL/GenBank/DDBJ databases">
        <title>Production of Trimethoprim by Streptomyces sp. 3E-1.</title>
        <authorList>
            <person name="Kang H.J."/>
            <person name="Kim S.B."/>
        </authorList>
    </citation>
    <scope>NUCLEOTIDE SEQUENCE [LARGE SCALE GENOMIC DNA]</scope>
    <source>
        <strain evidence="2 3">3E-1</strain>
    </source>
</reference>
<evidence type="ECO:0000256" key="1">
    <source>
        <dbReference type="SAM" id="MobiDB-lite"/>
    </source>
</evidence>
<gene>
    <name evidence="2" type="ORF">DWG14_00178</name>
</gene>
<feature type="compositionally biased region" description="Basic residues" evidence="1">
    <location>
        <begin position="127"/>
        <end position="136"/>
    </location>
</feature>
<accession>A0AAI8KTZ3</accession>
<dbReference type="AlphaFoldDB" id="A0AAI8KTZ3"/>
<feature type="region of interest" description="Disordered" evidence="1">
    <location>
        <begin position="40"/>
        <end position="69"/>
    </location>
</feature>
<feature type="region of interest" description="Disordered" evidence="1">
    <location>
        <begin position="81"/>
        <end position="136"/>
    </location>
</feature>
<protein>
    <submittedName>
        <fullName evidence="2">Uncharacterized protein</fullName>
    </submittedName>
</protein>
<evidence type="ECO:0000313" key="3">
    <source>
        <dbReference type="Proteomes" id="UP000265765"/>
    </source>
</evidence>
<sequence>MIAVVVAVASAHENAVGIALWNRVIGLVLDQIAVDGSITQAPAAVKPPDVPRSTGKQGQKRSGMTDGYGIPIDRVLAGANRNDSPLLAPPLDRLDDLGPGPLPDDITRAPGRRLPLGQDRQSVRGTRPARPHRAQG</sequence>
<dbReference type="Proteomes" id="UP000265765">
    <property type="component" value="Chromosome"/>
</dbReference>
<organism evidence="2 3">
    <name type="scientific">Streptomyces griseorubiginosus</name>
    <dbReference type="NCBI Taxonomy" id="67304"/>
    <lineage>
        <taxon>Bacteria</taxon>
        <taxon>Bacillati</taxon>
        <taxon>Actinomycetota</taxon>
        <taxon>Actinomycetes</taxon>
        <taxon>Kitasatosporales</taxon>
        <taxon>Streptomycetaceae</taxon>
        <taxon>Streptomyces</taxon>
    </lineage>
</organism>
<proteinExistence type="predicted"/>
<evidence type="ECO:0000313" key="2">
    <source>
        <dbReference type="EMBL" id="AYC35970.1"/>
    </source>
</evidence>
<name>A0AAI8KTZ3_9ACTN</name>
<dbReference type="KEGG" id="sge:DWG14_00178"/>
<dbReference type="EMBL" id="CP032427">
    <property type="protein sequence ID" value="AYC35970.1"/>
    <property type="molecule type" value="Genomic_DNA"/>
</dbReference>